<feature type="compositionally biased region" description="Acidic residues" evidence="1">
    <location>
        <begin position="28"/>
        <end position="42"/>
    </location>
</feature>
<proteinExistence type="predicted"/>
<dbReference type="AlphaFoldDB" id="A0A363NKT3"/>
<feature type="region of interest" description="Disordered" evidence="1">
    <location>
        <begin position="1"/>
        <end position="82"/>
    </location>
</feature>
<feature type="compositionally biased region" description="Basic and acidic residues" evidence="1">
    <location>
        <begin position="1"/>
        <end position="15"/>
    </location>
</feature>
<reference evidence="2 3" key="1">
    <citation type="submission" date="2018-04" db="EMBL/GenBank/DDBJ databases">
        <title>Sphingobacterium sp. M46 Genome.</title>
        <authorList>
            <person name="Cheng J."/>
            <person name="Li Y."/>
        </authorList>
    </citation>
    <scope>NUCLEOTIDE SEQUENCE [LARGE SCALE GENOMIC DNA]</scope>
    <source>
        <strain evidence="2 3">M46</strain>
    </source>
</reference>
<gene>
    <name evidence="2" type="ORF">DCO56_26575</name>
</gene>
<keyword evidence="3" id="KW-1185">Reference proteome</keyword>
<sequence length="129" mass="14900">MAGTEHKKTKGKVESDYPDSDQNLAYNEELESYELDVDDNDPDYDHPADYDTLSEGAIDDDSSYDDSNPFVGDEYADREDLEEEDLEDAHMRIDTFKHDRLSPLDKKLAENEEDLRADLDEEGYPKNDR</sequence>
<dbReference type="EMBL" id="QCXX01000010">
    <property type="protein sequence ID" value="PUV21383.1"/>
    <property type="molecule type" value="Genomic_DNA"/>
</dbReference>
<feature type="region of interest" description="Disordered" evidence="1">
    <location>
        <begin position="108"/>
        <end position="129"/>
    </location>
</feature>
<protein>
    <submittedName>
        <fullName evidence="2">Uncharacterized protein</fullName>
    </submittedName>
</protein>
<dbReference type="OrthoDB" id="714337at2"/>
<dbReference type="RefSeq" id="WP_108636729.1">
    <property type="nucleotide sequence ID" value="NZ_QCXX01000010.1"/>
</dbReference>
<name>A0A363NKT3_9SPHI</name>
<dbReference type="Proteomes" id="UP000250831">
    <property type="component" value="Unassembled WGS sequence"/>
</dbReference>
<organism evidence="2 3">
    <name type="scientific">Sphingobacterium athyrii</name>
    <dbReference type="NCBI Taxonomy" id="2152717"/>
    <lineage>
        <taxon>Bacteria</taxon>
        <taxon>Pseudomonadati</taxon>
        <taxon>Bacteroidota</taxon>
        <taxon>Sphingobacteriia</taxon>
        <taxon>Sphingobacteriales</taxon>
        <taxon>Sphingobacteriaceae</taxon>
        <taxon>Sphingobacterium</taxon>
    </lineage>
</organism>
<evidence type="ECO:0000313" key="3">
    <source>
        <dbReference type="Proteomes" id="UP000250831"/>
    </source>
</evidence>
<accession>A0A363NKT3</accession>
<comment type="caution">
    <text evidence="2">The sequence shown here is derived from an EMBL/GenBank/DDBJ whole genome shotgun (WGS) entry which is preliminary data.</text>
</comment>
<evidence type="ECO:0000313" key="2">
    <source>
        <dbReference type="EMBL" id="PUV21383.1"/>
    </source>
</evidence>
<evidence type="ECO:0000256" key="1">
    <source>
        <dbReference type="SAM" id="MobiDB-lite"/>
    </source>
</evidence>